<dbReference type="InterPro" id="IPR013760">
    <property type="entry name" value="Topo_IIA-like_dom_sf"/>
</dbReference>
<dbReference type="EMBL" id="BLAL01000194">
    <property type="protein sequence ID" value="GES90406.1"/>
    <property type="molecule type" value="Genomic_DNA"/>
</dbReference>
<comment type="caution">
    <text evidence="9">The sequence shown here is derived from an EMBL/GenBank/DDBJ whole genome shotgun (WGS) entry which is preliminary data.</text>
</comment>
<reference evidence="9" key="1">
    <citation type="submission" date="2019-10" db="EMBL/GenBank/DDBJ databases">
        <title>Conservation and host-specific expression of non-tandemly repeated heterogenous ribosome RNA gene in arbuscular mycorrhizal fungi.</title>
        <authorList>
            <person name="Maeda T."/>
            <person name="Kobayashi Y."/>
            <person name="Nakagawa T."/>
            <person name="Ezawa T."/>
            <person name="Yamaguchi K."/>
            <person name="Bino T."/>
            <person name="Nishimoto Y."/>
            <person name="Shigenobu S."/>
            <person name="Kawaguchi M."/>
        </authorList>
    </citation>
    <scope>NUCLEOTIDE SEQUENCE</scope>
    <source>
        <strain evidence="9">HR1</strain>
    </source>
</reference>
<comment type="catalytic activity">
    <reaction evidence="1">
        <text>ATP-dependent breakage, passage and rejoining of double-stranded DNA.</text>
        <dbReference type="EC" id="5.6.2.2"/>
    </reaction>
</comment>
<comment type="cofactor">
    <cofactor evidence="2">
        <name>Mg(2+)</name>
        <dbReference type="ChEBI" id="CHEBI:18420"/>
    </cofactor>
</comment>
<evidence type="ECO:0000256" key="6">
    <source>
        <dbReference type="ARBA" id="ARBA00023029"/>
    </source>
</evidence>
<evidence type="ECO:0000256" key="7">
    <source>
        <dbReference type="ARBA" id="ARBA00023125"/>
    </source>
</evidence>
<keyword evidence="8 9" id="KW-0413">Isomerase</keyword>
<evidence type="ECO:0000256" key="3">
    <source>
        <dbReference type="ARBA" id="ARBA00012895"/>
    </source>
</evidence>
<keyword evidence="5" id="KW-0067">ATP-binding</keyword>
<dbReference type="AlphaFoldDB" id="A0A8H3LQN2"/>
<dbReference type="GO" id="GO:0003677">
    <property type="term" value="F:DNA binding"/>
    <property type="evidence" value="ECO:0007669"/>
    <property type="project" value="UniProtKB-KW"/>
</dbReference>
<evidence type="ECO:0000313" key="9">
    <source>
        <dbReference type="EMBL" id="GES90406.1"/>
    </source>
</evidence>
<protein>
    <recommendedName>
        <fullName evidence="3">DNA topoisomerase (ATP-hydrolyzing)</fullName>
        <ecNumber evidence="3">5.6.2.2</ecNumber>
    </recommendedName>
</protein>
<dbReference type="GO" id="GO:0000712">
    <property type="term" value="P:resolution of meiotic recombination intermediates"/>
    <property type="evidence" value="ECO:0007669"/>
    <property type="project" value="TreeGrafter"/>
</dbReference>
<gene>
    <name evidence="9" type="ORF">RCL2_001725100</name>
</gene>
<dbReference type="OrthoDB" id="3249084at2759"/>
<keyword evidence="6" id="KW-0799">Topoisomerase</keyword>
<evidence type="ECO:0000256" key="2">
    <source>
        <dbReference type="ARBA" id="ARBA00001946"/>
    </source>
</evidence>
<dbReference type="InterPro" id="IPR013759">
    <property type="entry name" value="Topo_IIA_B_C"/>
</dbReference>
<dbReference type="Gene3D" id="3.40.50.670">
    <property type="match status" value="1"/>
</dbReference>
<evidence type="ECO:0000313" key="10">
    <source>
        <dbReference type="Proteomes" id="UP000615446"/>
    </source>
</evidence>
<dbReference type="GO" id="GO:0005634">
    <property type="term" value="C:nucleus"/>
    <property type="evidence" value="ECO:0007669"/>
    <property type="project" value="TreeGrafter"/>
</dbReference>
<accession>A0A8H3LQN2</accession>
<evidence type="ECO:0000256" key="4">
    <source>
        <dbReference type="ARBA" id="ARBA00022741"/>
    </source>
</evidence>
<dbReference type="GO" id="GO:0006265">
    <property type="term" value="P:DNA topological change"/>
    <property type="evidence" value="ECO:0007669"/>
    <property type="project" value="InterPro"/>
</dbReference>
<dbReference type="GO" id="GO:0005524">
    <property type="term" value="F:ATP binding"/>
    <property type="evidence" value="ECO:0007669"/>
    <property type="project" value="UniProtKB-KW"/>
</dbReference>
<organism evidence="9 10">
    <name type="scientific">Rhizophagus clarus</name>
    <dbReference type="NCBI Taxonomy" id="94130"/>
    <lineage>
        <taxon>Eukaryota</taxon>
        <taxon>Fungi</taxon>
        <taxon>Fungi incertae sedis</taxon>
        <taxon>Mucoromycota</taxon>
        <taxon>Glomeromycotina</taxon>
        <taxon>Glomeromycetes</taxon>
        <taxon>Glomerales</taxon>
        <taxon>Glomeraceae</taxon>
        <taxon>Rhizophagus</taxon>
    </lineage>
</organism>
<name>A0A8H3LQN2_9GLOM</name>
<dbReference type="EC" id="5.6.2.2" evidence="3"/>
<sequence length="213" mass="24196">MFLSVIDDYESTIHSIYFVGPTFANLSDSKYIPGKENIPKRHDDLNVTMKRNTVKPTKSSNLTILEINAKHTVIESILDDIKHKQIKELKKTKTGRVMGIAKLDDANNAAITNNTEKHGKVYTSTEELRYGHLMTMTDQDHDGSHIKGLLMEFVTPIAKYTRDSIKNSSLLCQNSQVGRKIMIMEPLKVIQDIECVLIDMTFNKKRADDRKNG</sequence>
<dbReference type="InterPro" id="IPR050634">
    <property type="entry name" value="DNA_Topoisomerase_II"/>
</dbReference>
<evidence type="ECO:0000256" key="5">
    <source>
        <dbReference type="ARBA" id="ARBA00022840"/>
    </source>
</evidence>
<keyword evidence="7" id="KW-0238">DNA-binding</keyword>
<keyword evidence="4" id="KW-0547">Nucleotide-binding</keyword>
<dbReference type="GO" id="GO:0000819">
    <property type="term" value="P:sister chromatid segregation"/>
    <property type="evidence" value="ECO:0007669"/>
    <property type="project" value="TreeGrafter"/>
</dbReference>
<dbReference type="PANTHER" id="PTHR10169">
    <property type="entry name" value="DNA TOPOISOMERASE/GYRASE"/>
    <property type="match status" value="1"/>
</dbReference>
<evidence type="ECO:0000256" key="1">
    <source>
        <dbReference type="ARBA" id="ARBA00000185"/>
    </source>
</evidence>
<dbReference type="GO" id="GO:0003918">
    <property type="term" value="F:DNA topoisomerase type II (double strand cut, ATP-hydrolyzing) activity"/>
    <property type="evidence" value="ECO:0007669"/>
    <property type="project" value="UniProtKB-EC"/>
</dbReference>
<dbReference type="SUPFAM" id="SSF56719">
    <property type="entry name" value="Type II DNA topoisomerase"/>
    <property type="match status" value="1"/>
</dbReference>
<dbReference type="PANTHER" id="PTHR10169:SF38">
    <property type="entry name" value="DNA TOPOISOMERASE 2"/>
    <property type="match status" value="1"/>
</dbReference>
<dbReference type="Proteomes" id="UP000615446">
    <property type="component" value="Unassembled WGS sequence"/>
</dbReference>
<evidence type="ECO:0000256" key="8">
    <source>
        <dbReference type="ARBA" id="ARBA00023235"/>
    </source>
</evidence>
<proteinExistence type="predicted"/>